<gene>
    <name evidence="2" type="ORF">GCM10009554_36050</name>
</gene>
<feature type="chain" id="PRO_5045783081" description="Peptidase inhibitor family I36" evidence="1">
    <location>
        <begin position="20"/>
        <end position="46"/>
    </location>
</feature>
<name>A0ABN1QJ66_9ACTN</name>
<dbReference type="Proteomes" id="UP001500542">
    <property type="component" value="Unassembled WGS sequence"/>
</dbReference>
<proteinExistence type="predicted"/>
<evidence type="ECO:0008006" key="4">
    <source>
        <dbReference type="Google" id="ProtNLM"/>
    </source>
</evidence>
<comment type="caution">
    <text evidence="2">The sequence shown here is derived from an EMBL/GenBank/DDBJ whole genome shotgun (WGS) entry which is preliminary data.</text>
</comment>
<keyword evidence="3" id="KW-1185">Reference proteome</keyword>
<evidence type="ECO:0000313" key="3">
    <source>
        <dbReference type="Proteomes" id="UP001500542"/>
    </source>
</evidence>
<dbReference type="EMBL" id="BAAAHK010000007">
    <property type="protein sequence ID" value="GAA0943025.1"/>
    <property type="molecule type" value="Genomic_DNA"/>
</dbReference>
<protein>
    <recommendedName>
        <fullName evidence="4">Peptidase inhibitor family I36</fullName>
    </recommendedName>
</protein>
<feature type="signal peptide" evidence="1">
    <location>
        <begin position="1"/>
        <end position="19"/>
    </location>
</feature>
<organism evidence="2 3">
    <name type="scientific">Kribbella koreensis</name>
    <dbReference type="NCBI Taxonomy" id="57909"/>
    <lineage>
        <taxon>Bacteria</taxon>
        <taxon>Bacillati</taxon>
        <taxon>Actinomycetota</taxon>
        <taxon>Actinomycetes</taxon>
        <taxon>Propionibacteriales</taxon>
        <taxon>Kribbellaceae</taxon>
        <taxon>Kribbella</taxon>
    </lineage>
</organism>
<accession>A0ABN1QJ66</accession>
<keyword evidence="1" id="KW-0732">Signal</keyword>
<evidence type="ECO:0000313" key="2">
    <source>
        <dbReference type="EMBL" id="GAA0943025.1"/>
    </source>
</evidence>
<reference evidence="2 3" key="1">
    <citation type="journal article" date="2019" name="Int. J. Syst. Evol. Microbiol.">
        <title>The Global Catalogue of Microorganisms (GCM) 10K type strain sequencing project: providing services to taxonomists for standard genome sequencing and annotation.</title>
        <authorList>
            <consortium name="The Broad Institute Genomics Platform"/>
            <consortium name="The Broad Institute Genome Sequencing Center for Infectious Disease"/>
            <person name="Wu L."/>
            <person name="Ma J."/>
        </authorList>
    </citation>
    <scope>NUCLEOTIDE SEQUENCE [LARGE SCALE GENOMIC DNA]</scope>
    <source>
        <strain evidence="2 3">JCM 10977</strain>
    </source>
</reference>
<evidence type="ECO:0000256" key="1">
    <source>
        <dbReference type="SAM" id="SignalP"/>
    </source>
</evidence>
<sequence length="46" mass="4585">MIKKWLTVVAAGVLVTAFASLSVNSGSATAGAEPGCGMGAVCWQFP</sequence>